<dbReference type="SMART" id="SM01236">
    <property type="entry name" value="Haem_oxygenase_2"/>
    <property type="match status" value="1"/>
</dbReference>
<reference evidence="1 2" key="1">
    <citation type="journal article" date="2018" name="Nat. Biotechnol.">
        <title>A standardized bacterial taxonomy based on genome phylogeny substantially revises the tree of life.</title>
        <authorList>
            <person name="Parks D.H."/>
            <person name="Chuvochina M."/>
            <person name="Waite D.W."/>
            <person name="Rinke C."/>
            <person name="Skarshewski A."/>
            <person name="Chaumeil P.A."/>
            <person name="Hugenholtz P."/>
        </authorList>
    </citation>
    <scope>NUCLEOTIDE SEQUENCE [LARGE SCALE GENOMIC DNA]</scope>
    <source>
        <strain evidence="1">UBA10045</strain>
    </source>
</reference>
<protein>
    <submittedName>
        <fullName evidence="1">Iron-containing redox enzyme family protein</fullName>
    </submittedName>
</protein>
<accession>A0A3D3G301</accession>
<dbReference type="RefSeq" id="WP_075040524.1">
    <property type="nucleotide sequence ID" value="NZ_JAHPTV010000041.1"/>
</dbReference>
<dbReference type="EMBL" id="DPXL01000165">
    <property type="protein sequence ID" value="HCM32275.1"/>
    <property type="molecule type" value="Genomic_DNA"/>
</dbReference>
<evidence type="ECO:0000313" key="2">
    <source>
        <dbReference type="Proteomes" id="UP000262257"/>
    </source>
</evidence>
<evidence type="ECO:0000313" key="1">
    <source>
        <dbReference type="EMBL" id="HCM32275.1"/>
    </source>
</evidence>
<dbReference type="Proteomes" id="UP000262257">
    <property type="component" value="Unassembled WGS sequence"/>
</dbReference>
<organism evidence="1 2">
    <name type="scientific">Acinetobacter radioresistens</name>
    <dbReference type="NCBI Taxonomy" id="40216"/>
    <lineage>
        <taxon>Bacteria</taxon>
        <taxon>Pseudomonadati</taxon>
        <taxon>Pseudomonadota</taxon>
        <taxon>Gammaproteobacteria</taxon>
        <taxon>Moraxellales</taxon>
        <taxon>Moraxellaceae</taxon>
        <taxon>Acinetobacter</taxon>
    </lineage>
</organism>
<comment type="caution">
    <text evidence="1">The sequence shown here is derived from an EMBL/GenBank/DDBJ whole genome shotgun (WGS) entry which is preliminary data.</text>
</comment>
<name>A0A3D3G301_ACIRA</name>
<dbReference type="Pfam" id="PF14518">
    <property type="entry name" value="Haem_oxygenas_2"/>
    <property type="match status" value="1"/>
</dbReference>
<dbReference type="InterPro" id="IPR016084">
    <property type="entry name" value="Haem_Oase-like_multi-hlx"/>
</dbReference>
<dbReference type="Gene3D" id="1.20.910.10">
    <property type="entry name" value="Heme oxygenase-like"/>
    <property type="match status" value="1"/>
</dbReference>
<gene>
    <name evidence="1" type="ORF">DIC32_13220</name>
</gene>
<sequence>MVTTTTQPVRKLTQKKSPALSHKETVKFFSEPERDTAEKEKFAEIYLERFIDTITLEEKEFPQNLEDLGAWLNNKNIQACESFQSYLERRRQNGAREYFKNVGEALEFLVKIGPTKMVDGSWLYSLCKYWQNPVYNEAISIYLDELGGGSSSLNHVCLYQQLLDQLELNDFENLLSDEHYIQAAVQLALAYAPAEYIPEVLGFNMGYEQLPLHLLISNYELKELGIDSHYFNLHITIDNFDNGHAQKALEGVLKVAQRYQDKEEFLRRVKIGYYLNDVGIGSTAVVKNLDLRSNVEKILIKKAKVGRFIHGDKCRIENRQINDWLQDDESTVAFLDALIRKNWIKPGEDVQESRFWKLIDDDRGKMFGVFSYPEKQMIYDWIQGPQSTSTTSLRGWARKHEQKNQNQDRPEDMVDFELTFLKKSYQAETDFQKRMNMLLPYLAPHMHHTPVGLWSTDQFTRSLFPALKASFV</sequence>
<proteinExistence type="predicted"/>
<dbReference type="AlphaFoldDB" id="A0A3D3G301"/>